<feature type="chain" id="PRO_5038217032" evidence="4">
    <location>
        <begin position="21"/>
        <end position="521"/>
    </location>
</feature>
<dbReference type="Gene3D" id="3.40.190.10">
    <property type="entry name" value="Periplasmic binding protein-like II"/>
    <property type="match status" value="1"/>
</dbReference>
<dbReference type="PANTHER" id="PTHR30290">
    <property type="entry name" value="PERIPLASMIC BINDING COMPONENT OF ABC TRANSPORTER"/>
    <property type="match status" value="1"/>
</dbReference>
<feature type="signal peptide" evidence="4">
    <location>
        <begin position="1"/>
        <end position="20"/>
    </location>
</feature>
<evidence type="ECO:0000313" key="6">
    <source>
        <dbReference type="EMBL" id="PWL55580.1"/>
    </source>
</evidence>
<comment type="subcellular location">
    <subcellularLocation>
        <location evidence="1">Cell membrane</location>
        <topology evidence="1">Lipid-anchor</topology>
    </subcellularLocation>
</comment>
<dbReference type="PROSITE" id="PS01040">
    <property type="entry name" value="SBP_BACTERIAL_5"/>
    <property type="match status" value="1"/>
</dbReference>
<feature type="domain" description="Solute-binding protein family 5" evidence="5">
    <location>
        <begin position="84"/>
        <end position="436"/>
    </location>
</feature>
<dbReference type="PIRSF" id="PIRSF002741">
    <property type="entry name" value="MppA"/>
    <property type="match status" value="1"/>
</dbReference>
<dbReference type="eggNOG" id="COG0747">
    <property type="taxonomic scope" value="Bacteria"/>
</dbReference>
<proteinExistence type="inferred from homology"/>
<dbReference type="SUPFAM" id="SSF53850">
    <property type="entry name" value="Periplasmic binding protein-like II"/>
    <property type="match status" value="1"/>
</dbReference>
<dbReference type="STRING" id="1529.SAMN04487885_11862"/>
<evidence type="ECO:0000313" key="9">
    <source>
        <dbReference type="Proteomes" id="UP000246114"/>
    </source>
</evidence>
<evidence type="ECO:0000259" key="5">
    <source>
        <dbReference type="Pfam" id="PF00496"/>
    </source>
</evidence>
<evidence type="ECO:0000256" key="1">
    <source>
        <dbReference type="ARBA" id="ARBA00004193"/>
    </source>
</evidence>
<protein>
    <submittedName>
        <fullName evidence="6">ABC transporter substrate-binding protein</fullName>
    </submittedName>
    <submittedName>
        <fullName evidence="7">Peptide/nickel transport system substrate-binding protein</fullName>
    </submittedName>
</protein>
<evidence type="ECO:0000256" key="2">
    <source>
        <dbReference type="ARBA" id="ARBA00005695"/>
    </source>
</evidence>
<evidence type="ECO:0000313" key="7">
    <source>
        <dbReference type="EMBL" id="SFF97911.1"/>
    </source>
</evidence>
<dbReference type="InterPro" id="IPR023765">
    <property type="entry name" value="SBP_5_CS"/>
</dbReference>
<dbReference type="GO" id="GO:0015833">
    <property type="term" value="P:peptide transport"/>
    <property type="evidence" value="ECO:0007669"/>
    <property type="project" value="TreeGrafter"/>
</dbReference>
<dbReference type="InterPro" id="IPR000914">
    <property type="entry name" value="SBP_5_dom"/>
</dbReference>
<dbReference type="EMBL" id="QAMZ01000005">
    <property type="protein sequence ID" value="PWL55580.1"/>
    <property type="molecule type" value="Genomic_DNA"/>
</dbReference>
<dbReference type="Gene3D" id="3.90.76.10">
    <property type="entry name" value="Dipeptide-binding Protein, Domain 1"/>
    <property type="match status" value="1"/>
</dbReference>
<sequence>MKMKKILPIVIASCMVLLTACGEKSNDASDTGKIKEGGTIVFAAGGDPRVLNPMYGNDRVTMTINNAVYSPLFDIENGEKQYYLAESFTPSEDFLTYTLKLKKDLKWHDGEALTADDIVFTLDKILDKSQKSLLRGDLLVDGKPVEYKKVDDLTVEFKMPRVMMNFESALASFSPIPKHIFQGETDIATSTKNENPIGSGPYKFKEHKKGESVTLVKNEDYFGGKPHIDTVVYRIIADANSSTSAFLNGEISAKYVDPRDIDKFQDKATIETYDEGMLVNAIMNFDSPALAKKEVRQAIAYALDKDEIIKAGYIDEKYALKAYSDLVPTTLYYTDDVNKYEKNVEKAKELIAQSGMKDITLNIIFTNGKKSDEATALVMQERLKDIGIDLQIVPMERNAFIQKLFTEGKKDFDMAINAYVMGNEPNAYRSMFETGAENNISNYVNKDLDKKWEAANGETDKDKRKELYKEIQQTLSEDLPIYPITYSQSIIAIDKKIGGVKEAKPAPIFMFKDLSKLYLTE</sequence>
<dbReference type="RefSeq" id="WP_027639175.1">
    <property type="nucleotide sequence ID" value="NZ_BAAACD010000026.1"/>
</dbReference>
<gene>
    <name evidence="6" type="ORF">DBY38_01235</name>
    <name evidence="7" type="ORF">SAMN04487885_11862</name>
</gene>
<dbReference type="GeneID" id="90545556"/>
<dbReference type="EMBL" id="FOOE01000018">
    <property type="protein sequence ID" value="SFF97911.1"/>
    <property type="molecule type" value="Genomic_DNA"/>
</dbReference>
<dbReference type="PANTHER" id="PTHR30290:SF59">
    <property type="entry name" value="OLIGOPEPTIDE ABC TRANSPORTER,SUBSTRATE-BINDING PROTEIN"/>
    <property type="match status" value="1"/>
</dbReference>
<dbReference type="Pfam" id="PF00496">
    <property type="entry name" value="SBP_bac_5"/>
    <property type="match status" value="1"/>
</dbReference>
<dbReference type="InterPro" id="IPR039424">
    <property type="entry name" value="SBP_5"/>
</dbReference>
<dbReference type="GO" id="GO:0043190">
    <property type="term" value="C:ATP-binding cassette (ABC) transporter complex"/>
    <property type="evidence" value="ECO:0007669"/>
    <property type="project" value="InterPro"/>
</dbReference>
<accession>A0A1I2N946</accession>
<dbReference type="PROSITE" id="PS51257">
    <property type="entry name" value="PROKAR_LIPOPROTEIN"/>
    <property type="match status" value="1"/>
</dbReference>
<dbReference type="Proteomes" id="UP000246114">
    <property type="component" value="Unassembled WGS sequence"/>
</dbReference>
<dbReference type="AlphaFoldDB" id="A0A1I2N946"/>
<reference evidence="6 9" key="2">
    <citation type="submission" date="2018-03" db="EMBL/GenBank/DDBJ databases">
        <title>The uncultured portion of the human microbiome is neutrally assembled.</title>
        <authorList>
            <person name="Jeraldo P."/>
            <person name="Boardman L."/>
            <person name="White B.A."/>
            <person name="Nelson H."/>
            <person name="Goldenfeld N."/>
            <person name="Chia N."/>
        </authorList>
    </citation>
    <scope>NUCLEOTIDE SEQUENCE [LARGE SCALE GENOMIC DNA]</scope>
    <source>
        <strain evidence="6">CIM:MAG 903</strain>
    </source>
</reference>
<keyword evidence="8" id="KW-1185">Reference proteome</keyword>
<dbReference type="InterPro" id="IPR030678">
    <property type="entry name" value="Peptide/Ni-bd"/>
</dbReference>
<comment type="similarity">
    <text evidence="2">Belongs to the bacterial solute-binding protein 5 family.</text>
</comment>
<evidence type="ECO:0000256" key="4">
    <source>
        <dbReference type="SAM" id="SignalP"/>
    </source>
</evidence>
<name>A0A1I2N946_9CLOT</name>
<dbReference type="Gene3D" id="3.10.105.10">
    <property type="entry name" value="Dipeptide-binding Protein, Domain 3"/>
    <property type="match status" value="1"/>
</dbReference>
<dbReference type="Proteomes" id="UP000182135">
    <property type="component" value="Unassembled WGS sequence"/>
</dbReference>
<evidence type="ECO:0000313" key="8">
    <source>
        <dbReference type="Proteomes" id="UP000182135"/>
    </source>
</evidence>
<dbReference type="OrthoDB" id="9772924at2"/>
<dbReference type="GO" id="GO:0042597">
    <property type="term" value="C:periplasmic space"/>
    <property type="evidence" value="ECO:0007669"/>
    <property type="project" value="UniProtKB-ARBA"/>
</dbReference>
<organism evidence="7 8">
    <name type="scientific">Clostridium cadaveris</name>
    <dbReference type="NCBI Taxonomy" id="1529"/>
    <lineage>
        <taxon>Bacteria</taxon>
        <taxon>Bacillati</taxon>
        <taxon>Bacillota</taxon>
        <taxon>Clostridia</taxon>
        <taxon>Eubacteriales</taxon>
        <taxon>Clostridiaceae</taxon>
        <taxon>Clostridium</taxon>
    </lineage>
</organism>
<reference evidence="7 8" key="1">
    <citation type="submission" date="2016-10" db="EMBL/GenBank/DDBJ databases">
        <authorList>
            <person name="de Groot N.N."/>
        </authorList>
    </citation>
    <scope>NUCLEOTIDE SEQUENCE [LARGE SCALE GENOMIC DNA]</scope>
    <source>
        <strain evidence="7 8">NLAE-zl-G419</strain>
    </source>
</reference>
<evidence type="ECO:0000256" key="3">
    <source>
        <dbReference type="ARBA" id="ARBA00022729"/>
    </source>
</evidence>
<keyword evidence="3 4" id="KW-0732">Signal</keyword>
<dbReference type="CDD" id="cd00995">
    <property type="entry name" value="PBP2_NikA_DppA_OppA_like"/>
    <property type="match status" value="1"/>
</dbReference>
<dbReference type="GO" id="GO:1904680">
    <property type="term" value="F:peptide transmembrane transporter activity"/>
    <property type="evidence" value="ECO:0007669"/>
    <property type="project" value="TreeGrafter"/>
</dbReference>